<dbReference type="InterPro" id="IPR005467">
    <property type="entry name" value="His_kinase_dom"/>
</dbReference>
<dbReference type="EC" id="2.7.13.3" evidence="4"/>
<dbReference type="PROSITE" id="PS50109">
    <property type="entry name" value="HIS_KIN"/>
    <property type="match status" value="1"/>
</dbReference>
<dbReference type="Gene3D" id="1.10.287.130">
    <property type="match status" value="1"/>
</dbReference>
<dbReference type="KEGG" id="awe:JG540_09140"/>
<evidence type="ECO:0000256" key="8">
    <source>
        <dbReference type="ARBA" id="ARBA00022777"/>
    </source>
</evidence>
<name>A0A7T7MCR6_9ACTO</name>
<evidence type="ECO:0000256" key="5">
    <source>
        <dbReference type="ARBA" id="ARBA00022553"/>
    </source>
</evidence>
<sequence>MPLAARLVTITTLLITVGLVAVSTASTYLLRTHLLSQVDEQLQSTAQAIGSQALAQMRDGSATSMPSTYYLQVQYLSGEQDALVSAGTASTYGTPVVGELRLEDVKLAEDNLILRTVGSDIPGRQWRVIILGVTDGVSGSQETPRYLGVVAIGLPLADIDETVERTRLVVAFTSLCVVLLGGLAAMFLVRRALRPLREIESVAGRIADGDLSARVPTSEPPSTEVGSVQSSLNKMLARNEHAFDVQTIAQERMTRFVSDASHELRTPLSAIRGYGELYRMGGVPAERTQEVMGRIESEASRMGRLVDDLLQLARMDQGRPMDMAPVDLREVAAAALTDMSVLAPDRECELIGLDGPETQPLVVVGDRDRLSQVLTNLLGNIVRYTPENSPVEIALGARPLRADDVDGGVQGVEAASLLADPRPRAVVEVRDHGPGVTETDAKRVFERFYRADTSRNRETGGSGLGLAIVATIVGAHGGTVRMLTTPGGGATVRMTFPLP</sequence>
<keyword evidence="11 12" id="KW-0472">Membrane</keyword>
<dbReference type="CDD" id="cd00075">
    <property type="entry name" value="HATPase"/>
    <property type="match status" value="1"/>
</dbReference>
<dbReference type="CDD" id="cd00082">
    <property type="entry name" value="HisKA"/>
    <property type="match status" value="1"/>
</dbReference>
<feature type="domain" description="HAMP" evidence="14">
    <location>
        <begin position="190"/>
        <end position="244"/>
    </location>
</feature>
<keyword evidence="5" id="KW-0597">Phosphoprotein</keyword>
<evidence type="ECO:0000259" key="13">
    <source>
        <dbReference type="PROSITE" id="PS50109"/>
    </source>
</evidence>
<dbReference type="Gene3D" id="6.10.340.10">
    <property type="match status" value="1"/>
</dbReference>
<dbReference type="EMBL" id="CP066802">
    <property type="protein sequence ID" value="QQM68462.1"/>
    <property type="molecule type" value="Genomic_DNA"/>
</dbReference>
<evidence type="ECO:0000256" key="10">
    <source>
        <dbReference type="ARBA" id="ARBA00023012"/>
    </source>
</evidence>
<protein>
    <recommendedName>
        <fullName evidence="4">histidine kinase</fullName>
        <ecNumber evidence="4">2.7.13.3</ecNumber>
    </recommendedName>
</protein>
<dbReference type="CDD" id="cd06225">
    <property type="entry name" value="HAMP"/>
    <property type="match status" value="1"/>
</dbReference>
<evidence type="ECO:0000256" key="6">
    <source>
        <dbReference type="ARBA" id="ARBA00022679"/>
    </source>
</evidence>
<evidence type="ECO:0000256" key="4">
    <source>
        <dbReference type="ARBA" id="ARBA00012438"/>
    </source>
</evidence>
<dbReference type="SMART" id="SM00388">
    <property type="entry name" value="HisKA"/>
    <property type="match status" value="1"/>
</dbReference>
<keyword evidence="8 15" id="KW-0418">Kinase</keyword>
<evidence type="ECO:0000313" key="16">
    <source>
        <dbReference type="Proteomes" id="UP000595895"/>
    </source>
</evidence>
<dbReference type="InterPro" id="IPR036097">
    <property type="entry name" value="HisK_dim/P_sf"/>
</dbReference>
<dbReference type="SUPFAM" id="SSF47384">
    <property type="entry name" value="Homodimeric domain of signal transducing histidine kinase"/>
    <property type="match status" value="1"/>
</dbReference>
<dbReference type="PROSITE" id="PS50885">
    <property type="entry name" value="HAMP"/>
    <property type="match status" value="1"/>
</dbReference>
<dbReference type="InterPro" id="IPR003594">
    <property type="entry name" value="HATPase_dom"/>
</dbReference>
<dbReference type="GO" id="GO:0005509">
    <property type="term" value="F:calcium ion binding"/>
    <property type="evidence" value="ECO:0007669"/>
    <property type="project" value="UniProtKB-ARBA"/>
</dbReference>
<keyword evidence="9 12" id="KW-1133">Transmembrane helix</keyword>
<dbReference type="Pfam" id="PF00512">
    <property type="entry name" value="HisKA"/>
    <property type="match status" value="1"/>
</dbReference>
<dbReference type="InterPro" id="IPR036890">
    <property type="entry name" value="HATPase_C_sf"/>
</dbReference>
<organism evidence="15 16">
    <name type="scientific">Actinomyces weissii</name>
    <dbReference type="NCBI Taxonomy" id="675090"/>
    <lineage>
        <taxon>Bacteria</taxon>
        <taxon>Bacillati</taxon>
        <taxon>Actinomycetota</taxon>
        <taxon>Actinomycetes</taxon>
        <taxon>Actinomycetales</taxon>
        <taxon>Actinomycetaceae</taxon>
        <taxon>Actinomyces</taxon>
    </lineage>
</organism>
<dbReference type="Pfam" id="PF02518">
    <property type="entry name" value="HATPase_c"/>
    <property type="match status" value="1"/>
</dbReference>
<dbReference type="InterPro" id="IPR004358">
    <property type="entry name" value="Sig_transdc_His_kin-like_C"/>
</dbReference>
<reference evidence="15 16" key="1">
    <citation type="submission" date="2020-12" db="EMBL/GenBank/DDBJ databases">
        <authorList>
            <person name="Zhou J."/>
        </authorList>
    </citation>
    <scope>NUCLEOTIDE SEQUENCE [LARGE SCALE GENOMIC DNA]</scope>
    <source>
        <strain evidence="15 16">CCUG 61299</strain>
    </source>
</reference>
<dbReference type="InterPro" id="IPR050428">
    <property type="entry name" value="TCS_sensor_his_kinase"/>
</dbReference>
<dbReference type="GO" id="GO:0005886">
    <property type="term" value="C:plasma membrane"/>
    <property type="evidence" value="ECO:0007669"/>
    <property type="project" value="UniProtKB-SubCell"/>
</dbReference>
<gene>
    <name evidence="15" type="ORF">JG540_09140</name>
</gene>
<dbReference type="Pfam" id="PF00672">
    <property type="entry name" value="HAMP"/>
    <property type="match status" value="1"/>
</dbReference>
<accession>A0A7T7MCR6</accession>
<dbReference type="SMART" id="SM00304">
    <property type="entry name" value="HAMP"/>
    <property type="match status" value="1"/>
</dbReference>
<dbReference type="Gene3D" id="3.30.565.10">
    <property type="entry name" value="Histidine kinase-like ATPase, C-terminal domain"/>
    <property type="match status" value="1"/>
</dbReference>
<dbReference type="SMART" id="SM00387">
    <property type="entry name" value="HATPase_c"/>
    <property type="match status" value="1"/>
</dbReference>
<dbReference type="PANTHER" id="PTHR45436">
    <property type="entry name" value="SENSOR HISTIDINE KINASE YKOH"/>
    <property type="match status" value="1"/>
</dbReference>
<evidence type="ECO:0000256" key="2">
    <source>
        <dbReference type="ARBA" id="ARBA00001968"/>
    </source>
</evidence>
<feature type="transmembrane region" description="Helical" evidence="12">
    <location>
        <begin position="168"/>
        <end position="189"/>
    </location>
</feature>
<keyword evidence="7 12" id="KW-0812">Transmembrane</keyword>
<dbReference type="InterPro" id="IPR003661">
    <property type="entry name" value="HisK_dim/P_dom"/>
</dbReference>
<comment type="catalytic activity">
    <reaction evidence="1">
        <text>ATP + protein L-histidine = ADP + protein N-phospho-L-histidine.</text>
        <dbReference type="EC" id="2.7.13.3"/>
    </reaction>
</comment>
<evidence type="ECO:0000256" key="11">
    <source>
        <dbReference type="ARBA" id="ARBA00023136"/>
    </source>
</evidence>
<dbReference type="SUPFAM" id="SSF158472">
    <property type="entry name" value="HAMP domain-like"/>
    <property type="match status" value="1"/>
</dbReference>
<dbReference type="GO" id="GO:0000155">
    <property type="term" value="F:phosphorelay sensor kinase activity"/>
    <property type="evidence" value="ECO:0007669"/>
    <property type="project" value="InterPro"/>
</dbReference>
<dbReference type="AlphaFoldDB" id="A0A7T7MCR6"/>
<proteinExistence type="predicted"/>
<dbReference type="FunFam" id="3.30.565.10:FF:000006">
    <property type="entry name" value="Sensor histidine kinase WalK"/>
    <property type="match status" value="1"/>
</dbReference>
<feature type="domain" description="Histidine kinase" evidence="13">
    <location>
        <begin position="259"/>
        <end position="499"/>
    </location>
</feature>
<keyword evidence="10" id="KW-0902">Two-component regulatory system</keyword>
<keyword evidence="6" id="KW-0808">Transferase</keyword>
<comment type="cofactor">
    <cofactor evidence="2">
        <name>a divalent metal cation</name>
        <dbReference type="ChEBI" id="CHEBI:60240"/>
    </cofactor>
</comment>
<evidence type="ECO:0000256" key="3">
    <source>
        <dbReference type="ARBA" id="ARBA00004236"/>
    </source>
</evidence>
<evidence type="ECO:0000259" key="14">
    <source>
        <dbReference type="PROSITE" id="PS50885"/>
    </source>
</evidence>
<dbReference type="SUPFAM" id="SSF55874">
    <property type="entry name" value="ATPase domain of HSP90 chaperone/DNA topoisomerase II/histidine kinase"/>
    <property type="match status" value="1"/>
</dbReference>
<dbReference type="FunFam" id="1.10.287.130:FF:000001">
    <property type="entry name" value="Two-component sensor histidine kinase"/>
    <property type="match status" value="1"/>
</dbReference>
<dbReference type="InterPro" id="IPR003660">
    <property type="entry name" value="HAMP_dom"/>
</dbReference>
<evidence type="ECO:0000256" key="7">
    <source>
        <dbReference type="ARBA" id="ARBA00022692"/>
    </source>
</evidence>
<evidence type="ECO:0000313" key="15">
    <source>
        <dbReference type="EMBL" id="QQM68462.1"/>
    </source>
</evidence>
<evidence type="ECO:0000256" key="1">
    <source>
        <dbReference type="ARBA" id="ARBA00000085"/>
    </source>
</evidence>
<evidence type="ECO:0000256" key="12">
    <source>
        <dbReference type="SAM" id="Phobius"/>
    </source>
</evidence>
<dbReference type="PANTHER" id="PTHR45436:SF5">
    <property type="entry name" value="SENSOR HISTIDINE KINASE TRCS"/>
    <property type="match status" value="1"/>
</dbReference>
<comment type="subcellular location">
    <subcellularLocation>
        <location evidence="3">Cell membrane</location>
    </subcellularLocation>
</comment>
<dbReference type="Proteomes" id="UP000595895">
    <property type="component" value="Chromosome"/>
</dbReference>
<dbReference type="PRINTS" id="PR00344">
    <property type="entry name" value="BCTRLSENSOR"/>
</dbReference>
<keyword evidence="16" id="KW-1185">Reference proteome</keyword>
<evidence type="ECO:0000256" key="9">
    <source>
        <dbReference type="ARBA" id="ARBA00022989"/>
    </source>
</evidence>